<dbReference type="PROSITE" id="PS50042">
    <property type="entry name" value="CNMP_BINDING_3"/>
    <property type="match status" value="2"/>
</dbReference>
<dbReference type="Proteomes" id="UP000515135">
    <property type="component" value="Unplaced"/>
</dbReference>
<keyword evidence="5 9" id="KW-0547">Nucleotide-binding</keyword>
<dbReference type="PANTHER" id="PTHR11635">
    <property type="entry name" value="CAMP-DEPENDENT PROTEIN KINASE REGULATORY CHAIN"/>
    <property type="match status" value="1"/>
</dbReference>
<dbReference type="GO" id="GO:0030552">
    <property type="term" value="F:cAMP binding"/>
    <property type="evidence" value="ECO:0007669"/>
    <property type="project" value="UniProtKB-KW"/>
</dbReference>
<dbReference type="GO" id="GO:0005952">
    <property type="term" value="C:cAMP-dependent protein kinase complex"/>
    <property type="evidence" value="ECO:0007669"/>
    <property type="project" value="InterPro"/>
</dbReference>
<dbReference type="AlphaFoldDB" id="A0A6P4Z058"/>
<dbReference type="InterPro" id="IPR050503">
    <property type="entry name" value="cAMP-dep_PK_reg_su-like"/>
</dbReference>
<dbReference type="InterPro" id="IPR018490">
    <property type="entry name" value="cNMP-bd_dom_sf"/>
</dbReference>
<keyword evidence="4" id="KW-0677">Repeat</keyword>
<dbReference type="Gene3D" id="1.20.890.10">
    <property type="entry name" value="cAMP-dependent protein kinase regulatory subunit, dimerization-anchoring domain"/>
    <property type="match status" value="1"/>
</dbReference>
<dbReference type="SMART" id="SM00100">
    <property type="entry name" value="cNMP"/>
    <property type="match status" value="2"/>
</dbReference>
<dbReference type="InterPro" id="IPR003117">
    <property type="entry name" value="cAMP_dep_PK_reg_su_I/II_a/b"/>
</dbReference>
<evidence type="ECO:0000256" key="1">
    <source>
        <dbReference type="ARBA" id="ARBA00005753"/>
    </source>
</evidence>
<dbReference type="SUPFAM" id="SSF47391">
    <property type="entry name" value="Dimerization-anchoring domain of cAMP-dependent PK regulatory subunit"/>
    <property type="match status" value="1"/>
</dbReference>
<feature type="domain" description="Cyclic nucleotide-binding" evidence="11">
    <location>
        <begin position="128"/>
        <end position="247"/>
    </location>
</feature>
<protein>
    <recommendedName>
        <fullName evidence="8">cAMP-dependent protein kinase type II regulatory subunit</fullName>
    </recommendedName>
</protein>
<evidence type="ECO:0000313" key="13">
    <source>
        <dbReference type="RefSeq" id="XP_019627329.1"/>
    </source>
</evidence>
<dbReference type="Pfam" id="PF02197">
    <property type="entry name" value="RIIa"/>
    <property type="match status" value="1"/>
</dbReference>
<dbReference type="InterPro" id="IPR012198">
    <property type="entry name" value="cAMP_dep_PK_reg_su"/>
</dbReference>
<reference evidence="13" key="1">
    <citation type="submission" date="2025-08" db="UniProtKB">
        <authorList>
            <consortium name="RefSeq"/>
        </authorList>
    </citation>
    <scope>IDENTIFICATION</scope>
    <source>
        <tissue evidence="13">Gonad</tissue>
    </source>
</reference>
<dbReference type="SUPFAM" id="SSF51206">
    <property type="entry name" value="cAMP-binding domain-like"/>
    <property type="match status" value="2"/>
</dbReference>
<proteinExistence type="inferred from homology"/>
<evidence type="ECO:0000256" key="3">
    <source>
        <dbReference type="ARBA" id="ARBA00022566"/>
    </source>
</evidence>
<dbReference type="CDD" id="cd00038">
    <property type="entry name" value="CAP_ED"/>
    <property type="match status" value="2"/>
</dbReference>
<evidence type="ECO:0000259" key="11">
    <source>
        <dbReference type="PROSITE" id="PS50042"/>
    </source>
</evidence>
<evidence type="ECO:0000256" key="7">
    <source>
        <dbReference type="ARBA" id="ARBA00037198"/>
    </source>
</evidence>
<feature type="binding site" evidence="9">
    <location>
        <position position="206"/>
    </location>
    <ligand>
        <name>3',5'-cyclic AMP</name>
        <dbReference type="ChEBI" id="CHEBI:58165"/>
        <label>1</label>
    </ligand>
</feature>
<comment type="function">
    <text evidence="7">Regulatory subunit of the cAMP-dependent protein kinases involved in cAMP signaling in cells. Type II regulatory chains mediate membrane association by binding to anchoring proteins, including the MAP2 kinase.</text>
</comment>
<feature type="compositionally biased region" description="Basic and acidic residues" evidence="10">
    <location>
        <begin position="42"/>
        <end position="57"/>
    </location>
</feature>
<accession>A0A6P4Z058</accession>
<dbReference type="FunFam" id="2.60.120.10:FF:000108">
    <property type="entry name" value="cAMP-dependent protein kinase type II regulatory subunit"/>
    <property type="match status" value="1"/>
</dbReference>
<dbReference type="GO" id="GO:0005829">
    <property type="term" value="C:cytosol"/>
    <property type="evidence" value="ECO:0007669"/>
    <property type="project" value="TreeGrafter"/>
</dbReference>
<evidence type="ECO:0000256" key="2">
    <source>
        <dbReference type="ARBA" id="ARBA00022553"/>
    </source>
</evidence>
<keyword evidence="2" id="KW-0597">Phosphoprotein</keyword>
<dbReference type="InterPro" id="IPR000595">
    <property type="entry name" value="cNMP-bd_dom"/>
</dbReference>
<dbReference type="KEGG" id="bbel:109472175"/>
<name>A0A6P4Z058_BRABE</name>
<evidence type="ECO:0000313" key="12">
    <source>
        <dbReference type="Proteomes" id="UP000515135"/>
    </source>
</evidence>
<feature type="compositionally biased region" description="Basic and acidic residues" evidence="10">
    <location>
        <begin position="73"/>
        <end position="82"/>
    </location>
</feature>
<feature type="domain" description="Cyclic nucleotide-binding" evidence="11">
    <location>
        <begin position="250"/>
        <end position="374"/>
    </location>
</feature>
<dbReference type="FunFam" id="1.20.890.10:FF:000002">
    <property type="entry name" value="cAMP-dependent protein kinase type II-alpha regulatory subunit"/>
    <property type="match status" value="1"/>
</dbReference>
<evidence type="ECO:0000256" key="9">
    <source>
        <dbReference type="PIRSR" id="PIRSR000548-1"/>
    </source>
</evidence>
<feature type="region of interest" description="Disordered" evidence="10">
    <location>
        <begin position="42"/>
        <end position="114"/>
    </location>
</feature>
<dbReference type="OrthoDB" id="417078at2759"/>
<dbReference type="FunFam" id="2.60.120.10:FF:000017">
    <property type="entry name" value="cAMP-dependent protein kinase type II regulatory subunit"/>
    <property type="match status" value="1"/>
</dbReference>
<dbReference type="Pfam" id="PF00027">
    <property type="entry name" value="cNMP_binding"/>
    <property type="match status" value="2"/>
</dbReference>
<sequence length="389" mass="44396">MNFEIPTGLTDLLQDFTVAVLRERPDDLVSFAADYFNNLREREDRPGGQKRGVKFDGEPMENGSDDDDILDEPPPKRILDSYKRRRQSVCAERYDPDADDEDDDKKVVHPKSDSQRTRLAQAVASILLFKSLDPEQMQEVLDAMFERKVVPDEHVIDQGDDGDNFYVIDSGTYNIYVKIDGTDKHVGSYDNTGSFGELALMYNTPRAATIVATSDGVLWALDRQTFRRILLKNAYKKRKMYENLLDNVPMLKTLEQFERMKVADALMTQSFEDGEVIIRQGDSADCMYFVEEGVVRIAMKNKNADDPDKELEVTRCKQGDYFGELALVTNNPRAASAYAVGKTKVARLDVHAFERLLGPCKELMKRNIELYEEQIHEIFGSKLQLQESQ</sequence>
<dbReference type="PROSITE" id="PS00888">
    <property type="entry name" value="CNMP_BINDING_1"/>
    <property type="match status" value="2"/>
</dbReference>
<dbReference type="PROSITE" id="PS00889">
    <property type="entry name" value="CNMP_BINDING_2"/>
    <property type="match status" value="2"/>
</dbReference>
<dbReference type="InterPro" id="IPR018488">
    <property type="entry name" value="cNMP-bd_CS"/>
</dbReference>
<evidence type="ECO:0000256" key="4">
    <source>
        <dbReference type="ARBA" id="ARBA00022737"/>
    </source>
</evidence>
<organism evidence="12 13">
    <name type="scientific">Branchiostoma belcheri</name>
    <name type="common">Amphioxus</name>
    <dbReference type="NCBI Taxonomy" id="7741"/>
    <lineage>
        <taxon>Eukaryota</taxon>
        <taxon>Metazoa</taxon>
        <taxon>Chordata</taxon>
        <taxon>Cephalochordata</taxon>
        <taxon>Leptocardii</taxon>
        <taxon>Amphioxiformes</taxon>
        <taxon>Branchiostomatidae</taxon>
        <taxon>Branchiostoma</taxon>
    </lineage>
</organism>
<evidence type="ECO:0000256" key="5">
    <source>
        <dbReference type="ARBA" id="ARBA00022741"/>
    </source>
</evidence>
<dbReference type="CDD" id="cd12099">
    <property type="entry name" value="DD_RII_PKA"/>
    <property type="match status" value="1"/>
</dbReference>
<keyword evidence="3 9" id="KW-0116">cAMP-binding</keyword>
<gene>
    <name evidence="13" type="primary">LOC109472175</name>
</gene>
<evidence type="ECO:0000256" key="6">
    <source>
        <dbReference type="ARBA" id="ARBA00023149"/>
    </source>
</evidence>
<dbReference type="Gene3D" id="2.60.120.10">
    <property type="entry name" value="Jelly Rolls"/>
    <property type="match status" value="2"/>
</dbReference>
<dbReference type="GO" id="GO:0034236">
    <property type="term" value="F:protein kinase A catalytic subunit binding"/>
    <property type="evidence" value="ECO:0007669"/>
    <property type="project" value="TreeGrafter"/>
</dbReference>
<keyword evidence="12" id="KW-1185">Reference proteome</keyword>
<dbReference type="GO" id="GO:0004862">
    <property type="term" value="F:cAMP-dependent protein kinase inhibitor activity"/>
    <property type="evidence" value="ECO:0007669"/>
    <property type="project" value="TreeGrafter"/>
</dbReference>
<feature type="compositionally biased region" description="Basic and acidic residues" evidence="10">
    <location>
        <begin position="104"/>
        <end position="114"/>
    </location>
</feature>
<evidence type="ECO:0000256" key="8">
    <source>
        <dbReference type="ARBA" id="ARBA00067959"/>
    </source>
</evidence>
<dbReference type="PRINTS" id="PR00103">
    <property type="entry name" value="CAMPKINASE"/>
</dbReference>
<dbReference type="PANTHER" id="PTHR11635:SF152">
    <property type="entry name" value="CAMP-DEPENDENT PROTEIN KINASE TYPE I REGULATORY SUBUNIT-RELATED"/>
    <property type="match status" value="1"/>
</dbReference>
<dbReference type="PIRSF" id="PIRSF000548">
    <property type="entry name" value="PK_regulatory"/>
    <property type="match status" value="1"/>
</dbReference>
<dbReference type="SMART" id="SM00394">
    <property type="entry name" value="RIIa"/>
    <property type="match status" value="1"/>
</dbReference>
<feature type="binding site" evidence="9">
    <location>
        <position position="197"/>
    </location>
    <ligand>
        <name>3',5'-cyclic AMP</name>
        <dbReference type="ChEBI" id="CHEBI:58165"/>
        <label>1</label>
    </ligand>
</feature>
<evidence type="ECO:0000256" key="10">
    <source>
        <dbReference type="SAM" id="MobiDB-lite"/>
    </source>
</evidence>
<feature type="binding site" evidence="9">
    <location>
        <position position="333"/>
    </location>
    <ligand>
        <name>3',5'-cyclic AMP</name>
        <dbReference type="ChEBI" id="CHEBI:58165"/>
        <label>2</label>
    </ligand>
</feature>
<keyword evidence="6 9" id="KW-0114">cAMP</keyword>
<feature type="binding site" evidence="9">
    <location>
        <position position="324"/>
    </location>
    <ligand>
        <name>3',5'-cyclic AMP</name>
        <dbReference type="ChEBI" id="CHEBI:58165"/>
        <label>2</label>
    </ligand>
</feature>
<dbReference type="GeneID" id="109472175"/>
<comment type="similarity">
    <text evidence="1">Belongs to the cAMP-dependent kinase regulatory chain family.</text>
</comment>
<dbReference type="InterPro" id="IPR014710">
    <property type="entry name" value="RmlC-like_jellyroll"/>
</dbReference>
<dbReference type="RefSeq" id="XP_019627329.1">
    <property type="nucleotide sequence ID" value="XM_019771770.1"/>
</dbReference>